<reference evidence="2 3" key="1">
    <citation type="submission" date="2014-04" db="EMBL/GenBank/DDBJ databases">
        <authorList>
            <person name="Bishop-Lilly K.A."/>
            <person name="Broomall S.M."/>
            <person name="Chain P.S."/>
            <person name="Chertkov O."/>
            <person name="Coyne S.R."/>
            <person name="Daligault H.E."/>
            <person name="Davenport K.W."/>
            <person name="Erkkila T."/>
            <person name="Frey K.G."/>
            <person name="Gibbons H.S."/>
            <person name="Gu W."/>
            <person name="Jaissle J."/>
            <person name="Johnson S.L."/>
            <person name="Koroleva G.I."/>
            <person name="Ladner J.T."/>
            <person name="Lo C.-C."/>
            <person name="Minogue T.D."/>
            <person name="Munk C."/>
            <person name="Palacios G.F."/>
            <person name="Redden C.L."/>
            <person name="Rosenzweig C.N."/>
            <person name="Scholz M.B."/>
            <person name="Teshima H."/>
            <person name="Xu Y."/>
        </authorList>
    </citation>
    <scope>NUCLEOTIDE SEQUENCE [LARGE SCALE GENOMIC DNA]</scope>
    <source>
        <strain evidence="2 3">8244</strain>
    </source>
</reference>
<dbReference type="PATRIC" id="fig|44252.3.peg.884"/>
<dbReference type="SUPFAM" id="SSF54862">
    <property type="entry name" value="4Fe-4S ferredoxins"/>
    <property type="match status" value="1"/>
</dbReference>
<protein>
    <recommendedName>
        <fullName evidence="1">4Fe-4S ferredoxin-type domain-containing protein</fullName>
    </recommendedName>
</protein>
<dbReference type="Gene3D" id="2.60.120.10">
    <property type="entry name" value="Jelly Rolls"/>
    <property type="match status" value="1"/>
</dbReference>
<keyword evidence="3" id="KW-1185">Reference proteome</keyword>
<dbReference type="STRING" id="44252.DJ90_2522"/>
<gene>
    <name evidence="2" type="ORF">DJ90_2522</name>
</gene>
<sequence>MCFKCGFCMLFDLCPDNNAIKRDDNNIELAKTFYIDSDKCSGCLSCVDINPCNAFAIKLENNRVIRTLQKFSLQSLPGVVPIIKKESSLIKANNSKIKYITNEELPGVGFDFNLINSKSREVNFSKEKIKVLLAWGGGFELWAEDQISLQKVESEGEQIFAYIPPFCNYGIYHLGDMPVNLVEVSISLQSVDGAEEVPQITRPLFRRQSNILFEDGPISKYGKYITKQELPNLDFQYLDMKINTEDAHVHDKEVEIMLLWGGMFEVWTKGPTGTQFLKSNGEQTCIMIPPGYAHGVKVTGDEEVHIVITYIPGIDSWP</sequence>
<dbReference type="HOGENOM" id="CLU_873895_0_0_9"/>
<dbReference type="InterPro" id="IPR017896">
    <property type="entry name" value="4Fe4S_Fe-S-bd"/>
</dbReference>
<name>A0A090ZLJ9_PAEMA</name>
<dbReference type="AlphaFoldDB" id="A0A090ZLJ9"/>
<dbReference type="EMBL" id="JMQA01000012">
    <property type="protein sequence ID" value="KFN11303.1"/>
    <property type="molecule type" value="Genomic_DNA"/>
</dbReference>
<dbReference type="InterPro" id="IPR011051">
    <property type="entry name" value="RmlC_Cupin_sf"/>
</dbReference>
<dbReference type="InterPro" id="IPR014710">
    <property type="entry name" value="RmlC-like_jellyroll"/>
</dbReference>
<dbReference type="SUPFAM" id="SSF51182">
    <property type="entry name" value="RmlC-like cupins"/>
    <property type="match status" value="1"/>
</dbReference>
<feature type="domain" description="4Fe-4S ferredoxin-type" evidence="1">
    <location>
        <begin position="1"/>
        <end position="25"/>
    </location>
</feature>
<evidence type="ECO:0000313" key="3">
    <source>
        <dbReference type="Proteomes" id="UP000029278"/>
    </source>
</evidence>
<proteinExistence type="predicted"/>
<comment type="caution">
    <text evidence="2">The sequence shown here is derived from an EMBL/GenBank/DDBJ whole genome shotgun (WGS) entry which is preliminary data.</text>
</comment>
<accession>A0A090ZLJ9</accession>
<evidence type="ECO:0000313" key="2">
    <source>
        <dbReference type="EMBL" id="KFN11303.1"/>
    </source>
</evidence>
<organism evidence="2 3">
    <name type="scientific">Paenibacillus macerans</name>
    <name type="common">Bacillus macerans</name>
    <dbReference type="NCBI Taxonomy" id="44252"/>
    <lineage>
        <taxon>Bacteria</taxon>
        <taxon>Bacillati</taxon>
        <taxon>Bacillota</taxon>
        <taxon>Bacilli</taxon>
        <taxon>Bacillales</taxon>
        <taxon>Paenibacillaceae</taxon>
        <taxon>Paenibacillus</taxon>
    </lineage>
</organism>
<evidence type="ECO:0000259" key="1">
    <source>
        <dbReference type="PROSITE" id="PS51379"/>
    </source>
</evidence>
<dbReference type="PROSITE" id="PS51379">
    <property type="entry name" value="4FE4S_FER_2"/>
    <property type="match status" value="2"/>
</dbReference>
<dbReference type="Proteomes" id="UP000029278">
    <property type="component" value="Unassembled WGS sequence"/>
</dbReference>
<feature type="domain" description="4Fe-4S ferredoxin-type" evidence="1">
    <location>
        <begin position="31"/>
        <end position="60"/>
    </location>
</feature>
<dbReference type="Gene3D" id="3.30.70.20">
    <property type="match status" value="1"/>
</dbReference>